<sequence length="44" mass="4955">MSFANGVKTEEGKIYDILFAEYSGEDTFDIFITVNGLEEEVVYA</sequence>
<dbReference type="AlphaFoldDB" id="X1M427"/>
<proteinExistence type="predicted"/>
<comment type="caution">
    <text evidence="1">The sequence shown here is derived from an EMBL/GenBank/DDBJ whole genome shotgun (WGS) entry which is preliminary data.</text>
</comment>
<organism evidence="1">
    <name type="scientific">marine sediment metagenome</name>
    <dbReference type="NCBI Taxonomy" id="412755"/>
    <lineage>
        <taxon>unclassified sequences</taxon>
        <taxon>metagenomes</taxon>
        <taxon>ecological metagenomes</taxon>
    </lineage>
</organism>
<evidence type="ECO:0000313" key="1">
    <source>
        <dbReference type="EMBL" id="GAI09420.1"/>
    </source>
</evidence>
<accession>X1M427</accession>
<protein>
    <submittedName>
        <fullName evidence="1">Uncharacterized protein</fullName>
    </submittedName>
</protein>
<name>X1M427_9ZZZZ</name>
<reference evidence="1" key="1">
    <citation type="journal article" date="2014" name="Front. Microbiol.">
        <title>High frequency of phylogenetically diverse reductive dehalogenase-homologous genes in deep subseafloor sedimentary metagenomes.</title>
        <authorList>
            <person name="Kawai M."/>
            <person name="Futagami T."/>
            <person name="Toyoda A."/>
            <person name="Takaki Y."/>
            <person name="Nishi S."/>
            <person name="Hori S."/>
            <person name="Arai W."/>
            <person name="Tsubouchi T."/>
            <person name="Morono Y."/>
            <person name="Uchiyama I."/>
            <person name="Ito T."/>
            <person name="Fujiyama A."/>
            <person name="Inagaki F."/>
            <person name="Takami H."/>
        </authorList>
    </citation>
    <scope>NUCLEOTIDE SEQUENCE</scope>
    <source>
        <strain evidence="1">Expedition CK06-06</strain>
    </source>
</reference>
<dbReference type="EMBL" id="BARV01003615">
    <property type="protein sequence ID" value="GAI09420.1"/>
    <property type="molecule type" value="Genomic_DNA"/>
</dbReference>
<gene>
    <name evidence="1" type="ORF">S06H3_08534</name>
</gene>